<dbReference type="UniPathway" id="UPA00232"/>
<dbReference type="InterPro" id="IPR051205">
    <property type="entry name" value="UbiH/COQ6_monooxygenase"/>
</dbReference>
<comment type="pathway">
    <text evidence="2">Cofactor biosynthesis; ubiquinone biosynthesis.</text>
</comment>
<evidence type="ECO:0000256" key="2">
    <source>
        <dbReference type="ARBA" id="ARBA00004749"/>
    </source>
</evidence>
<dbReference type="PANTHER" id="PTHR43876:SF7">
    <property type="entry name" value="UBIQUINONE BIOSYNTHESIS MONOOXYGENASE COQ6, MITOCHONDRIAL"/>
    <property type="match status" value="1"/>
</dbReference>
<keyword evidence="10" id="KW-1185">Reference proteome</keyword>
<comment type="similarity">
    <text evidence="3">Belongs to the UbiH/COQ6 family.</text>
</comment>
<keyword evidence="5" id="KW-0274">FAD</keyword>
<dbReference type="GO" id="GO:0071949">
    <property type="term" value="F:FAD binding"/>
    <property type="evidence" value="ECO:0007669"/>
    <property type="project" value="InterPro"/>
</dbReference>
<dbReference type="EMBL" id="QXDF01000001">
    <property type="protein sequence ID" value="RIA55336.1"/>
    <property type="molecule type" value="Genomic_DNA"/>
</dbReference>
<dbReference type="InterPro" id="IPR010971">
    <property type="entry name" value="UbiH/COQ6"/>
</dbReference>
<dbReference type="InterPro" id="IPR036188">
    <property type="entry name" value="FAD/NAD-bd_sf"/>
</dbReference>
<proteinExistence type="inferred from homology"/>
<comment type="caution">
    <text evidence="9">The sequence shown here is derived from an EMBL/GenBank/DDBJ whole genome shotgun (WGS) entry which is preliminary data.</text>
</comment>
<keyword evidence="4" id="KW-0285">Flavoprotein</keyword>
<evidence type="ECO:0000313" key="10">
    <source>
        <dbReference type="Proteomes" id="UP000266273"/>
    </source>
</evidence>
<evidence type="ECO:0000256" key="1">
    <source>
        <dbReference type="ARBA" id="ARBA00001974"/>
    </source>
</evidence>
<gene>
    <name evidence="9" type="ORF">BXY53_0397</name>
</gene>
<dbReference type="GO" id="GO:0004497">
    <property type="term" value="F:monooxygenase activity"/>
    <property type="evidence" value="ECO:0007669"/>
    <property type="project" value="UniProtKB-KW"/>
</dbReference>
<dbReference type="NCBIfam" id="NF005691">
    <property type="entry name" value="PRK07494.1"/>
    <property type="match status" value="1"/>
</dbReference>
<dbReference type="NCBIfam" id="TIGR01988">
    <property type="entry name" value="Ubi-OHases"/>
    <property type="match status" value="1"/>
</dbReference>
<dbReference type="GO" id="GO:0016705">
    <property type="term" value="F:oxidoreductase activity, acting on paired donors, with incorporation or reduction of molecular oxygen"/>
    <property type="evidence" value="ECO:0007669"/>
    <property type="project" value="InterPro"/>
</dbReference>
<dbReference type="SUPFAM" id="SSF51905">
    <property type="entry name" value="FAD/NAD(P)-binding domain"/>
    <property type="match status" value="1"/>
</dbReference>
<name>A0A397Q1S5_9HYPH</name>
<accession>A0A397Q1S5</accession>
<dbReference type="Pfam" id="PF01494">
    <property type="entry name" value="FAD_binding_3"/>
    <property type="match status" value="1"/>
</dbReference>
<dbReference type="RefSeq" id="WP_119060253.1">
    <property type="nucleotide sequence ID" value="NZ_QXDF01000001.1"/>
</dbReference>
<evidence type="ECO:0000259" key="8">
    <source>
        <dbReference type="Pfam" id="PF01494"/>
    </source>
</evidence>
<dbReference type="Gene3D" id="3.50.50.60">
    <property type="entry name" value="FAD/NAD(P)-binding domain"/>
    <property type="match status" value="2"/>
</dbReference>
<evidence type="ECO:0000256" key="6">
    <source>
        <dbReference type="ARBA" id="ARBA00023002"/>
    </source>
</evidence>
<keyword evidence="6" id="KW-0560">Oxidoreductase</keyword>
<keyword evidence="7" id="KW-0503">Monooxygenase</keyword>
<dbReference type="PRINTS" id="PR00420">
    <property type="entry name" value="RNGMNOXGNASE"/>
</dbReference>
<evidence type="ECO:0000256" key="7">
    <source>
        <dbReference type="ARBA" id="ARBA00023033"/>
    </source>
</evidence>
<evidence type="ECO:0000256" key="3">
    <source>
        <dbReference type="ARBA" id="ARBA00005349"/>
    </source>
</evidence>
<organism evidence="9 10">
    <name type="scientific">Dichotomicrobium thermohalophilum</name>
    <dbReference type="NCBI Taxonomy" id="933063"/>
    <lineage>
        <taxon>Bacteria</taxon>
        <taxon>Pseudomonadati</taxon>
        <taxon>Pseudomonadota</taxon>
        <taxon>Alphaproteobacteria</taxon>
        <taxon>Hyphomicrobiales</taxon>
        <taxon>Hyphomicrobiaceae</taxon>
        <taxon>Dichotomicrobium</taxon>
    </lineage>
</organism>
<dbReference type="GO" id="GO:0006744">
    <property type="term" value="P:ubiquinone biosynthetic process"/>
    <property type="evidence" value="ECO:0007669"/>
    <property type="project" value="UniProtKB-UniPathway"/>
</dbReference>
<dbReference type="Proteomes" id="UP000266273">
    <property type="component" value="Unassembled WGS sequence"/>
</dbReference>
<sequence>MSETSHADRQTEIVVVGAGPAGLAAALSLAQAGYEVICAGQPFAPTDTRTTALLQPSIELLDDIGVWDDCQAEAAPLNTLRLIDDTGRLFRAPDAAFHAEELGDGPFGYNIPNHALVQALHRAIAEREHVTFQPTQAVTDVAPGADGVRVTLSEGPRIDARLVVGADGRRSLCRKRAGIKAQSWDYPQTAIACNFKHTRAHRDTCIELHTASGPLTAVPLPDGWSSLVWVERPEEAERLRELDEAGFARELERSLHYALGRVTEVGPRGTFPLSGLQARDLAKNRIALVGEAAHVVPPIGAQGLNLGYRDVAALTRSVKEASGDPGGEPVMRSYNLARRGDVMTRTLAADMLNRTLYSGFLPFQLARGAGLYLVNAVGPLRRLLMREGLTPAGSRHLPG</sequence>
<reference evidence="9 10" key="1">
    <citation type="submission" date="2018-08" db="EMBL/GenBank/DDBJ databases">
        <title>Genomic Encyclopedia of Archaeal and Bacterial Type Strains, Phase II (KMG-II): from individual species to whole genera.</title>
        <authorList>
            <person name="Goeker M."/>
        </authorList>
    </citation>
    <scope>NUCLEOTIDE SEQUENCE [LARGE SCALE GENOMIC DNA]</scope>
    <source>
        <strain evidence="9 10">DSM 5002</strain>
    </source>
</reference>
<dbReference type="AlphaFoldDB" id="A0A397Q1S5"/>
<dbReference type="PANTHER" id="PTHR43876">
    <property type="entry name" value="UBIQUINONE BIOSYNTHESIS MONOOXYGENASE COQ6, MITOCHONDRIAL"/>
    <property type="match status" value="1"/>
</dbReference>
<dbReference type="InterPro" id="IPR002938">
    <property type="entry name" value="FAD-bd"/>
</dbReference>
<dbReference type="OrthoDB" id="9796623at2"/>
<comment type="cofactor">
    <cofactor evidence="1">
        <name>FAD</name>
        <dbReference type="ChEBI" id="CHEBI:57692"/>
    </cofactor>
</comment>
<evidence type="ECO:0000313" key="9">
    <source>
        <dbReference type="EMBL" id="RIA55336.1"/>
    </source>
</evidence>
<evidence type="ECO:0000256" key="4">
    <source>
        <dbReference type="ARBA" id="ARBA00022630"/>
    </source>
</evidence>
<feature type="domain" description="FAD-binding" evidence="8">
    <location>
        <begin position="11"/>
        <end position="339"/>
    </location>
</feature>
<evidence type="ECO:0000256" key="5">
    <source>
        <dbReference type="ARBA" id="ARBA00022827"/>
    </source>
</evidence>
<protein>
    <submittedName>
        <fullName evidence="9">2-octaprenyl-3-methyl-6-methoxy-1,4-benzoquinol hydroxylase</fullName>
    </submittedName>
</protein>